<organism evidence="2 3">
    <name type="scientific">Mugilogobius chulae</name>
    <name type="common">yellowstripe goby</name>
    <dbReference type="NCBI Taxonomy" id="88201"/>
    <lineage>
        <taxon>Eukaryota</taxon>
        <taxon>Metazoa</taxon>
        <taxon>Chordata</taxon>
        <taxon>Craniata</taxon>
        <taxon>Vertebrata</taxon>
        <taxon>Euteleostomi</taxon>
        <taxon>Actinopterygii</taxon>
        <taxon>Neopterygii</taxon>
        <taxon>Teleostei</taxon>
        <taxon>Neoteleostei</taxon>
        <taxon>Acanthomorphata</taxon>
        <taxon>Gobiaria</taxon>
        <taxon>Gobiiformes</taxon>
        <taxon>Gobioidei</taxon>
        <taxon>Gobiidae</taxon>
        <taxon>Gobionellinae</taxon>
        <taxon>Mugilogobius</taxon>
    </lineage>
</organism>
<evidence type="ECO:0000256" key="1">
    <source>
        <dbReference type="SAM" id="MobiDB-lite"/>
    </source>
</evidence>
<keyword evidence="3" id="KW-1185">Reference proteome</keyword>
<evidence type="ECO:0000313" key="3">
    <source>
        <dbReference type="Proteomes" id="UP001460270"/>
    </source>
</evidence>
<proteinExistence type="predicted"/>
<name>A0AAW0NA66_9GOBI</name>
<dbReference type="Proteomes" id="UP001460270">
    <property type="component" value="Unassembled WGS sequence"/>
</dbReference>
<accession>A0AAW0NA66</accession>
<feature type="compositionally biased region" description="Basic and acidic residues" evidence="1">
    <location>
        <begin position="680"/>
        <end position="694"/>
    </location>
</feature>
<comment type="caution">
    <text evidence="2">The sequence shown here is derived from an EMBL/GenBank/DDBJ whole genome shotgun (WGS) entry which is preliminary data.</text>
</comment>
<reference evidence="3" key="1">
    <citation type="submission" date="2024-04" db="EMBL/GenBank/DDBJ databases">
        <title>Salinicola lusitanus LLJ914,a marine bacterium isolated from the Okinawa Trough.</title>
        <authorList>
            <person name="Li J."/>
        </authorList>
    </citation>
    <scope>NUCLEOTIDE SEQUENCE [LARGE SCALE GENOMIC DNA]</scope>
</reference>
<gene>
    <name evidence="2" type="ORF">WMY93_020705</name>
</gene>
<protein>
    <submittedName>
        <fullName evidence="2">Uncharacterized protein</fullName>
    </submittedName>
</protein>
<evidence type="ECO:0000313" key="2">
    <source>
        <dbReference type="EMBL" id="KAK7895380.1"/>
    </source>
</evidence>
<sequence>MFVKLSLSLRLDRRDSASTVSLRLDRRDSASTVSLRLDQETLLLPCLCVWTEEETLLLLCLCVWTEEETLLLPCLWRLDEEETLLLLCLGLDRRDSASTVSLASGPEETLLLFSASGPKRLLLSTFCVWTERDSASSCVSASWTEETLLLLVPSGTEETLLLKLVSLASGPRDSASTVSLRLDEETLLLLVGRTKRLCFYCVSASGPRDSASTVSLRLDRRDSASTALRDCSTASGPKRLCFYVSGWKGALLRLDRRDSASTVSLRLDQEICFRFALDEETLLLLCLCVWTEETLLLLCLCVWTEETLLLRVSASGPKRLCFCCVSASGPRRLCFYRVSASGPKRSASTVSLQLCFYVSLGLDGRDSAFYCVLASDEENMVLLCLWSGPRRSAFAVSCVGRKRICSLCLVWRRNETLASTCSASGRRDLLGAVSLVGWRLLFYCVWTKRLVYALDRRDLASAVFLRLDEETCFTCVLHLDEETCSSCVLDEDSASTVVSCVWTKSLLLRVSGSGEGLCFTVSLRLDRKRLLILLCSALDRRDLLLCVSASGRRDSCFYPLFSGVWTERDSASLCLLALDKRLRSYVFWASGRRNESASVWSWRFWTRRDLLLLWVWTEEICFLILLSCAGSGRRLCFYVSLRLDRRDWLATVFCVGRRDLLYVSLASGPEETKAQSQDGSIERQELRRQKRDDEMLDLREEMQMMVRRRIGEVEIE</sequence>
<dbReference type="EMBL" id="JBBPFD010000015">
    <property type="protein sequence ID" value="KAK7895380.1"/>
    <property type="molecule type" value="Genomic_DNA"/>
</dbReference>
<feature type="region of interest" description="Disordered" evidence="1">
    <location>
        <begin position="673"/>
        <end position="694"/>
    </location>
</feature>
<dbReference type="AlphaFoldDB" id="A0AAW0NA66"/>